<sequence length="458" mass="51194">MAASLCTPAEDVLRRDVLRNRALTNLSLGRFPQALADAMSSIDSSTEDMDERQALLQYKAQCRAGSALYGLGRYEEAARQFATASKLPLAQSTEAADGGLRRSVKRIKEERTGEYDFQTIFNFVQPSRPLTDTANFLRNTRVVDFGPPRGRGLVATRDIAMGELVMCEKAFVASLQEGGSAAFVDAFWPNIHGKTSMGSMARLPMMLMQKMIRAESADEPVFRLYSEPRKLLSGQLIDGKPVVDSLAAHSVVQYNSFVSEDLCSSEMQCGFLGQLSPYCLQRLMDKMPQGGLIRQCGIWPHASMINHACDANAIHSFMGDLIIIRAAKDIRKGEEITIVYNYQAGTDPRKLQETLKLNYAFRCRPDLLLKWALLCLRDSGLKLSIDEDQEKLAWDATAAVRVDHSVEAALYACIAYNRLGKRTLAKQFRALAQLYWVIYASSSVGFKERFPYDEIWKC</sequence>
<dbReference type="InterPro" id="IPR053209">
    <property type="entry name" value="Gramillin-biosynth_MTr"/>
</dbReference>
<dbReference type="EMBL" id="JAQQWM010000005">
    <property type="protein sequence ID" value="KAK8063277.1"/>
    <property type="molecule type" value="Genomic_DNA"/>
</dbReference>
<dbReference type="InterPro" id="IPR001214">
    <property type="entry name" value="SET_dom"/>
</dbReference>
<protein>
    <recommendedName>
        <fullName evidence="1">SET domain-containing protein</fullName>
    </recommendedName>
</protein>
<dbReference type="InterPro" id="IPR011990">
    <property type="entry name" value="TPR-like_helical_dom_sf"/>
</dbReference>
<dbReference type="Pfam" id="PF00856">
    <property type="entry name" value="SET"/>
    <property type="match status" value="1"/>
</dbReference>
<proteinExistence type="predicted"/>
<accession>A0ABR1UX72</accession>
<dbReference type="SUPFAM" id="SSF48452">
    <property type="entry name" value="TPR-like"/>
    <property type="match status" value="1"/>
</dbReference>
<comment type="caution">
    <text evidence="2">The sequence shown here is derived from an EMBL/GenBank/DDBJ whole genome shotgun (WGS) entry which is preliminary data.</text>
</comment>
<dbReference type="SUPFAM" id="SSF82199">
    <property type="entry name" value="SET domain"/>
    <property type="match status" value="1"/>
</dbReference>
<dbReference type="Proteomes" id="UP001446871">
    <property type="component" value="Unassembled WGS sequence"/>
</dbReference>
<dbReference type="PROSITE" id="PS50280">
    <property type="entry name" value="SET"/>
    <property type="match status" value="1"/>
</dbReference>
<reference evidence="2 3" key="1">
    <citation type="submission" date="2023-01" db="EMBL/GenBank/DDBJ databases">
        <title>Analysis of 21 Apiospora genomes using comparative genomics revels a genus with tremendous synthesis potential of carbohydrate active enzymes and secondary metabolites.</title>
        <authorList>
            <person name="Sorensen T."/>
        </authorList>
    </citation>
    <scope>NUCLEOTIDE SEQUENCE [LARGE SCALE GENOMIC DNA]</scope>
    <source>
        <strain evidence="2 3">CBS 83171</strain>
    </source>
</reference>
<organism evidence="2 3">
    <name type="scientific">Apiospora saccharicola</name>
    <dbReference type="NCBI Taxonomy" id="335842"/>
    <lineage>
        <taxon>Eukaryota</taxon>
        <taxon>Fungi</taxon>
        <taxon>Dikarya</taxon>
        <taxon>Ascomycota</taxon>
        <taxon>Pezizomycotina</taxon>
        <taxon>Sordariomycetes</taxon>
        <taxon>Xylariomycetidae</taxon>
        <taxon>Amphisphaeriales</taxon>
        <taxon>Apiosporaceae</taxon>
        <taxon>Apiospora</taxon>
    </lineage>
</organism>
<dbReference type="PANTHER" id="PTHR47643">
    <property type="entry name" value="TPR DOMAIN PROTEIN (AFU_ORTHOLOGUE AFUA_5G12710)"/>
    <property type="match status" value="1"/>
</dbReference>
<dbReference type="PANTHER" id="PTHR47643:SF2">
    <property type="entry name" value="TPR DOMAIN PROTEIN (AFU_ORTHOLOGUE AFUA_5G12710)"/>
    <property type="match status" value="1"/>
</dbReference>
<name>A0ABR1UX72_9PEZI</name>
<feature type="domain" description="SET" evidence="1">
    <location>
        <begin position="138"/>
        <end position="341"/>
    </location>
</feature>
<evidence type="ECO:0000313" key="3">
    <source>
        <dbReference type="Proteomes" id="UP001446871"/>
    </source>
</evidence>
<dbReference type="InterPro" id="IPR046341">
    <property type="entry name" value="SET_dom_sf"/>
</dbReference>
<evidence type="ECO:0000259" key="1">
    <source>
        <dbReference type="PROSITE" id="PS50280"/>
    </source>
</evidence>
<keyword evidence="3" id="KW-1185">Reference proteome</keyword>
<dbReference type="SMART" id="SM00317">
    <property type="entry name" value="SET"/>
    <property type="match status" value="1"/>
</dbReference>
<evidence type="ECO:0000313" key="2">
    <source>
        <dbReference type="EMBL" id="KAK8063277.1"/>
    </source>
</evidence>
<dbReference type="Gene3D" id="2.170.270.10">
    <property type="entry name" value="SET domain"/>
    <property type="match status" value="1"/>
</dbReference>
<dbReference type="Gene3D" id="1.25.40.10">
    <property type="entry name" value="Tetratricopeptide repeat domain"/>
    <property type="match status" value="1"/>
</dbReference>
<gene>
    <name evidence="2" type="ORF">PG996_007929</name>
</gene>